<evidence type="ECO:0000313" key="3">
    <source>
        <dbReference type="Proteomes" id="UP000032900"/>
    </source>
</evidence>
<feature type="transmembrane region" description="Helical" evidence="1">
    <location>
        <begin position="117"/>
        <end position="140"/>
    </location>
</feature>
<keyword evidence="1" id="KW-0812">Transmembrane</keyword>
<evidence type="ECO:0000313" key="2">
    <source>
        <dbReference type="EMBL" id="GAO28132.1"/>
    </source>
</evidence>
<dbReference type="AlphaFoldDB" id="A0A0E9LRC1"/>
<feature type="transmembrane region" description="Helical" evidence="1">
    <location>
        <begin position="7"/>
        <end position="29"/>
    </location>
</feature>
<dbReference type="STRING" id="1236989.JCM15548_194"/>
<keyword evidence="3" id="KW-1185">Reference proteome</keyword>
<gene>
    <name evidence="2" type="ORF">JCM15548_194</name>
</gene>
<reference evidence="2 3" key="1">
    <citation type="journal article" date="2015" name="Microbes Environ.">
        <title>Distribution and evolution of nitrogen fixation genes in the phylum bacteroidetes.</title>
        <authorList>
            <person name="Inoue J."/>
            <person name="Oshima K."/>
            <person name="Suda W."/>
            <person name="Sakamoto M."/>
            <person name="Iino T."/>
            <person name="Noda S."/>
            <person name="Hongoh Y."/>
            <person name="Hattori M."/>
            <person name="Ohkuma M."/>
        </authorList>
    </citation>
    <scope>NUCLEOTIDE SEQUENCE [LARGE SCALE GENOMIC DNA]</scope>
    <source>
        <strain evidence="2">JCM 15548</strain>
    </source>
</reference>
<keyword evidence="1" id="KW-1133">Transmembrane helix</keyword>
<sequence length="148" mass="16329">MTKLSKILNILLYAILAITLVFAGLFYFGGEEEGTTYVTPVYTETFLNWGVALVIGTAVITLLFEIVRLVLNPKNAVRSLVSIAIIGLVVFIAYSLSDATILNLPGYDGSDNVPSMLILSDTFLYTMYFLFGGAFLAIIYTEVSRMFR</sequence>
<organism evidence="2 3">
    <name type="scientific">Geofilum rubicundum JCM 15548</name>
    <dbReference type="NCBI Taxonomy" id="1236989"/>
    <lineage>
        <taxon>Bacteria</taxon>
        <taxon>Pseudomonadati</taxon>
        <taxon>Bacteroidota</taxon>
        <taxon>Bacteroidia</taxon>
        <taxon>Marinilabiliales</taxon>
        <taxon>Marinilabiliaceae</taxon>
        <taxon>Geofilum</taxon>
    </lineage>
</organism>
<accession>A0A0E9LRC1</accession>
<name>A0A0E9LRC1_9BACT</name>
<dbReference type="Proteomes" id="UP000032900">
    <property type="component" value="Unassembled WGS sequence"/>
</dbReference>
<dbReference type="EMBL" id="BAZW01000001">
    <property type="protein sequence ID" value="GAO28132.1"/>
    <property type="molecule type" value="Genomic_DNA"/>
</dbReference>
<dbReference type="RefSeq" id="WP_062122018.1">
    <property type="nucleotide sequence ID" value="NZ_BAZW01000001.1"/>
</dbReference>
<evidence type="ECO:0000256" key="1">
    <source>
        <dbReference type="SAM" id="Phobius"/>
    </source>
</evidence>
<dbReference type="OrthoDB" id="1121549at2"/>
<keyword evidence="1" id="KW-0472">Membrane</keyword>
<protein>
    <submittedName>
        <fullName evidence="2">Uncharacterized protein</fullName>
    </submittedName>
</protein>
<feature type="transmembrane region" description="Helical" evidence="1">
    <location>
        <begin position="79"/>
        <end position="97"/>
    </location>
</feature>
<proteinExistence type="predicted"/>
<feature type="transmembrane region" description="Helical" evidence="1">
    <location>
        <begin position="49"/>
        <end position="67"/>
    </location>
</feature>
<comment type="caution">
    <text evidence="2">The sequence shown here is derived from an EMBL/GenBank/DDBJ whole genome shotgun (WGS) entry which is preliminary data.</text>
</comment>